<keyword evidence="3" id="KW-0285">Flavoprotein</keyword>
<reference evidence="8" key="1">
    <citation type="journal article" date="2019" name="Int. J. Syst. Evol. Microbiol.">
        <title>The Global Catalogue of Microorganisms (GCM) 10K type strain sequencing project: providing services to taxonomists for standard genome sequencing and annotation.</title>
        <authorList>
            <consortium name="The Broad Institute Genomics Platform"/>
            <consortium name="The Broad Institute Genome Sequencing Center for Infectious Disease"/>
            <person name="Wu L."/>
            <person name="Ma J."/>
        </authorList>
    </citation>
    <scope>NUCLEOTIDE SEQUENCE [LARGE SCALE GENOMIC DNA]</scope>
    <source>
        <strain evidence="8">JCM 17804</strain>
    </source>
</reference>
<dbReference type="Proteomes" id="UP001500975">
    <property type="component" value="Unassembled WGS sequence"/>
</dbReference>
<dbReference type="CDD" id="cd02136">
    <property type="entry name" value="PnbA_NfnB-like"/>
    <property type="match status" value="1"/>
</dbReference>
<dbReference type="PANTHER" id="PTHR43673">
    <property type="entry name" value="NAD(P)H NITROREDUCTASE YDGI-RELATED"/>
    <property type="match status" value="1"/>
</dbReference>
<dbReference type="SUPFAM" id="SSF55469">
    <property type="entry name" value="FMN-dependent nitroreductase-like"/>
    <property type="match status" value="1"/>
</dbReference>
<evidence type="ECO:0000256" key="4">
    <source>
        <dbReference type="ARBA" id="ARBA00022643"/>
    </source>
</evidence>
<feature type="domain" description="Nitroreductase" evidence="6">
    <location>
        <begin position="22"/>
        <end position="207"/>
    </location>
</feature>
<comment type="cofactor">
    <cofactor evidence="1">
        <name>FMN</name>
        <dbReference type="ChEBI" id="CHEBI:58210"/>
    </cofactor>
</comment>
<keyword evidence="5" id="KW-0560">Oxidoreductase</keyword>
<proteinExistence type="inferred from homology"/>
<evidence type="ECO:0000313" key="7">
    <source>
        <dbReference type="EMBL" id="GAA4342519.1"/>
    </source>
</evidence>
<protein>
    <submittedName>
        <fullName evidence="7">Nitroreductase</fullName>
    </submittedName>
</protein>
<dbReference type="EMBL" id="BAABGJ010000020">
    <property type="protein sequence ID" value="GAA4342519.1"/>
    <property type="molecule type" value="Genomic_DNA"/>
</dbReference>
<comment type="similarity">
    <text evidence="2">Belongs to the nitroreductase family.</text>
</comment>
<evidence type="ECO:0000259" key="6">
    <source>
        <dbReference type="Pfam" id="PF00881"/>
    </source>
</evidence>
<gene>
    <name evidence="7" type="ORF">GCM10023165_24290</name>
</gene>
<comment type="caution">
    <text evidence="7">The sequence shown here is derived from an EMBL/GenBank/DDBJ whole genome shotgun (WGS) entry which is preliminary data.</text>
</comment>
<dbReference type="Gene3D" id="3.40.109.10">
    <property type="entry name" value="NADH Oxidase"/>
    <property type="match status" value="1"/>
</dbReference>
<evidence type="ECO:0000256" key="3">
    <source>
        <dbReference type="ARBA" id="ARBA00022630"/>
    </source>
</evidence>
<accession>A0ABP8HQ57</accession>
<evidence type="ECO:0000313" key="8">
    <source>
        <dbReference type="Proteomes" id="UP001500975"/>
    </source>
</evidence>
<evidence type="ECO:0000256" key="5">
    <source>
        <dbReference type="ARBA" id="ARBA00023002"/>
    </source>
</evidence>
<keyword evidence="4" id="KW-0288">FMN</keyword>
<evidence type="ECO:0000256" key="1">
    <source>
        <dbReference type="ARBA" id="ARBA00001917"/>
    </source>
</evidence>
<name>A0ABP8HQ57_9BURK</name>
<dbReference type="InterPro" id="IPR029479">
    <property type="entry name" value="Nitroreductase"/>
</dbReference>
<organism evidence="7 8">
    <name type="scientific">Variovorax defluvii</name>
    <dbReference type="NCBI Taxonomy" id="913761"/>
    <lineage>
        <taxon>Bacteria</taxon>
        <taxon>Pseudomonadati</taxon>
        <taxon>Pseudomonadota</taxon>
        <taxon>Betaproteobacteria</taxon>
        <taxon>Burkholderiales</taxon>
        <taxon>Comamonadaceae</taxon>
        <taxon>Variovorax</taxon>
    </lineage>
</organism>
<dbReference type="PANTHER" id="PTHR43673:SF2">
    <property type="entry name" value="NITROREDUCTASE"/>
    <property type="match status" value="1"/>
</dbReference>
<sequence>MHDHLPTPAPAPDPAAFERLLEARTSCRGFLPAAVPEATLGRILQAAQRTPSWNNVQPWQLIVTQPPATEKLRAALQAPQPEAAGFEIPPPSEYRGVYLDRRRACGFGLYASVGIARGDREASARQGAENFRLFGAPHVALVTSDALLGTYGVLDCGAYVNNFMLAAASHGVATIAQAALAQRSAFLRRWFRIPDDRLIVCGISFGYADPDHPANRFRTSRATVEETVRWVRE</sequence>
<dbReference type="InterPro" id="IPR000415">
    <property type="entry name" value="Nitroreductase-like"/>
</dbReference>
<evidence type="ECO:0000256" key="2">
    <source>
        <dbReference type="ARBA" id="ARBA00007118"/>
    </source>
</evidence>
<dbReference type="Pfam" id="PF00881">
    <property type="entry name" value="Nitroreductase"/>
    <property type="match status" value="1"/>
</dbReference>
<keyword evidence="8" id="KW-1185">Reference proteome</keyword>
<dbReference type="RefSeq" id="WP_345538110.1">
    <property type="nucleotide sequence ID" value="NZ_BAABGJ010000020.1"/>
</dbReference>